<comment type="caution">
    <text evidence="22">The sequence shown here is derived from an EMBL/GenBank/DDBJ whole genome shotgun (WGS) entry which is preliminary data.</text>
</comment>
<evidence type="ECO:0000256" key="15">
    <source>
        <dbReference type="ARBA" id="ARBA00048238"/>
    </source>
</evidence>
<dbReference type="GO" id="GO:0110051">
    <property type="term" value="P:metabolite repair"/>
    <property type="evidence" value="ECO:0007669"/>
    <property type="project" value="TreeGrafter"/>
</dbReference>
<feature type="binding site" evidence="17">
    <location>
        <position position="465"/>
    </location>
    <ligand>
        <name>(6S)-NADPHX</name>
        <dbReference type="ChEBI" id="CHEBI:64076"/>
    </ligand>
</feature>
<evidence type="ECO:0000256" key="17">
    <source>
        <dbReference type="HAMAP-Rule" id="MF_01965"/>
    </source>
</evidence>
<dbReference type="InterPro" id="IPR029056">
    <property type="entry name" value="Ribokinase-like"/>
</dbReference>
<keyword evidence="8 17" id="KW-0521">NADP</keyword>
<dbReference type="PROSITE" id="PS51383">
    <property type="entry name" value="YJEF_C_3"/>
    <property type="match status" value="1"/>
</dbReference>
<feature type="domain" description="YjeF C-terminal" evidence="20">
    <location>
        <begin position="221"/>
        <end position="524"/>
    </location>
</feature>
<dbReference type="Gene3D" id="3.40.50.10260">
    <property type="entry name" value="YjeF N-terminal domain"/>
    <property type="match status" value="1"/>
</dbReference>
<evidence type="ECO:0000256" key="11">
    <source>
        <dbReference type="ARBA" id="ARBA00023235"/>
    </source>
</evidence>
<sequence length="529" mass="54886">MLKLCRVEEVRRAEEAAVAAGRSLEDLMATAGLSVAEQITKRAKHAGTALFLVGPGNNGGDGLVAASHLVARGWRCLVWAWRRSEPGNLPAERGLLERLLWIDPAEVGTAVASADLIVDAVFGIGGKPSLPGEVAQVFDMARNTRARRGTPLVAVDTPSGVDCDSGEADPRAFRADLTVMLGLPKIGLYKPPALRHTGVIELADIGLPASPAEPGSTVLATPEDVREWLPRRPADTHKRAVGTLLIVGGSPAFYGAPRLAAGAALRAGAGLVTLAVTRTLISPIAAALPEVTFLPLPDGEVGAGVRMAELVREALPRYDVVLIGPGLGKEPPVPEFLAALLGLRGAPRPIGFGQPAVPGLPQRFGGRAVIDADGLNWLATQPEWWNQIPEADLILTPHPGELARLLNIETDAVTADPWARAVEAALLFNQHVVLKYGHATVACPDGTLIVSPQVHPALATAGTGDVLAGLIAALAAQGLGSREAAAAGLVVGSEAMLRAVTKKGTLGLVAGDLIEEIAGALSEVYDASW</sequence>
<comment type="cofactor">
    <cofactor evidence="18 19">
        <name>K(+)</name>
        <dbReference type="ChEBI" id="CHEBI:29103"/>
    </cofactor>
    <text evidence="18 19">Binds 1 potassium ion per subunit.</text>
</comment>
<evidence type="ECO:0000313" key="22">
    <source>
        <dbReference type="EMBL" id="HEG90158.1"/>
    </source>
</evidence>
<feature type="binding site" evidence="18">
    <location>
        <position position="159"/>
    </location>
    <ligand>
        <name>K(+)</name>
        <dbReference type="ChEBI" id="CHEBI:29103"/>
    </ligand>
</feature>
<evidence type="ECO:0000256" key="1">
    <source>
        <dbReference type="ARBA" id="ARBA00000013"/>
    </source>
</evidence>
<dbReference type="EC" id="4.2.1.136" evidence="19"/>
<organism evidence="22">
    <name type="scientific">Thermorudis peleae</name>
    <dbReference type="NCBI Taxonomy" id="1382356"/>
    <lineage>
        <taxon>Bacteria</taxon>
        <taxon>Pseudomonadati</taxon>
        <taxon>Thermomicrobiota</taxon>
        <taxon>Thermomicrobia</taxon>
        <taxon>Thermomicrobia incertae sedis</taxon>
        <taxon>Thermorudis</taxon>
    </lineage>
</organism>
<evidence type="ECO:0000256" key="2">
    <source>
        <dbReference type="ARBA" id="ARBA00000909"/>
    </source>
</evidence>
<feature type="binding site" evidence="18">
    <location>
        <position position="156"/>
    </location>
    <ligand>
        <name>(6S)-NADPHX</name>
        <dbReference type="ChEBI" id="CHEBI:64076"/>
    </ligand>
</feature>
<feature type="binding site" evidence="17">
    <location>
        <position position="256"/>
    </location>
    <ligand>
        <name>(6S)-NADPHX</name>
        <dbReference type="ChEBI" id="CHEBI:64076"/>
    </ligand>
</feature>
<dbReference type="InterPro" id="IPR004443">
    <property type="entry name" value="YjeF_N_dom"/>
</dbReference>
<feature type="domain" description="YjeF N-terminal" evidence="21">
    <location>
        <begin position="10"/>
        <end position="213"/>
    </location>
</feature>
<feature type="binding site" evidence="17">
    <location>
        <position position="398"/>
    </location>
    <ligand>
        <name>(6S)-NADPHX</name>
        <dbReference type="ChEBI" id="CHEBI:64076"/>
    </ligand>
</feature>
<dbReference type="Pfam" id="PF03853">
    <property type="entry name" value="YjeF_N"/>
    <property type="match status" value="1"/>
</dbReference>
<dbReference type="EC" id="5.1.99.6" evidence="19"/>
<dbReference type="HAMAP" id="MF_01965">
    <property type="entry name" value="NADHX_dehydratase"/>
    <property type="match status" value="1"/>
</dbReference>
<dbReference type="NCBIfam" id="TIGR00197">
    <property type="entry name" value="yjeF_nterm"/>
    <property type="match status" value="1"/>
</dbReference>
<keyword evidence="12 17" id="KW-0456">Lyase</keyword>
<dbReference type="Pfam" id="PF01256">
    <property type="entry name" value="Carb_kinase"/>
    <property type="match status" value="1"/>
</dbReference>
<comment type="similarity">
    <text evidence="4 19">In the C-terminal section; belongs to the NnrD/CARKD family.</text>
</comment>
<comment type="cofactor">
    <cofactor evidence="17">
        <name>Mg(2+)</name>
        <dbReference type="ChEBI" id="CHEBI:18420"/>
    </cofactor>
</comment>
<accession>A0A831WXP3</accession>
<evidence type="ECO:0000256" key="18">
    <source>
        <dbReference type="HAMAP-Rule" id="MF_01966"/>
    </source>
</evidence>
<feature type="binding site" evidence="18">
    <location>
        <position position="58"/>
    </location>
    <ligand>
        <name>K(+)</name>
        <dbReference type="ChEBI" id="CHEBI:29103"/>
    </ligand>
</feature>
<dbReference type="InterPro" id="IPR000631">
    <property type="entry name" value="CARKD"/>
</dbReference>
<protein>
    <recommendedName>
        <fullName evidence="19">Bifunctional NAD(P)H-hydrate repair enzyme</fullName>
    </recommendedName>
    <alternativeName>
        <fullName evidence="19">Nicotinamide nucleotide repair protein</fullName>
    </alternativeName>
    <domain>
        <recommendedName>
            <fullName evidence="19">ADP-dependent (S)-NAD(P)H-hydrate dehydratase</fullName>
            <ecNumber evidence="19">4.2.1.136</ecNumber>
        </recommendedName>
        <alternativeName>
            <fullName evidence="19">ADP-dependent NAD(P)HX dehydratase</fullName>
        </alternativeName>
    </domain>
    <domain>
        <recommendedName>
            <fullName evidence="19">NAD(P)H-hydrate epimerase</fullName>
            <ecNumber evidence="19">5.1.99.6</ecNumber>
        </recommendedName>
    </domain>
</protein>
<dbReference type="GO" id="GO:0052856">
    <property type="term" value="F:NAD(P)HX epimerase activity"/>
    <property type="evidence" value="ECO:0007669"/>
    <property type="project" value="UniProtKB-UniRule"/>
</dbReference>
<evidence type="ECO:0000256" key="7">
    <source>
        <dbReference type="ARBA" id="ARBA00022840"/>
    </source>
</evidence>
<keyword evidence="10 17" id="KW-0520">NAD</keyword>
<evidence type="ECO:0000256" key="9">
    <source>
        <dbReference type="ARBA" id="ARBA00022958"/>
    </source>
</evidence>
<comment type="catalytic activity">
    <reaction evidence="2 18 19">
        <text>(6R)-NADPHX = (6S)-NADPHX</text>
        <dbReference type="Rhea" id="RHEA:32227"/>
        <dbReference type="ChEBI" id="CHEBI:64076"/>
        <dbReference type="ChEBI" id="CHEBI:64077"/>
        <dbReference type="EC" id="5.1.99.6"/>
    </reaction>
</comment>
<keyword evidence="5 18" id="KW-0479">Metal-binding</keyword>
<name>A0A831WXP3_9BACT</name>
<dbReference type="InterPro" id="IPR036652">
    <property type="entry name" value="YjeF_N_dom_sf"/>
</dbReference>
<evidence type="ECO:0000256" key="4">
    <source>
        <dbReference type="ARBA" id="ARBA00009524"/>
    </source>
</evidence>
<dbReference type="PROSITE" id="PS01050">
    <property type="entry name" value="YJEF_C_2"/>
    <property type="match status" value="1"/>
</dbReference>
<comment type="catalytic activity">
    <reaction evidence="16 17 19">
        <text>(6S)-NADPHX + ADP = AMP + phosphate + NADPH + H(+)</text>
        <dbReference type="Rhea" id="RHEA:32235"/>
        <dbReference type="ChEBI" id="CHEBI:15378"/>
        <dbReference type="ChEBI" id="CHEBI:43474"/>
        <dbReference type="ChEBI" id="CHEBI:57783"/>
        <dbReference type="ChEBI" id="CHEBI:64076"/>
        <dbReference type="ChEBI" id="CHEBI:456215"/>
        <dbReference type="ChEBI" id="CHEBI:456216"/>
        <dbReference type="EC" id="4.2.1.136"/>
    </reaction>
</comment>
<evidence type="ECO:0000259" key="20">
    <source>
        <dbReference type="PROSITE" id="PS51383"/>
    </source>
</evidence>
<dbReference type="SUPFAM" id="SSF64153">
    <property type="entry name" value="YjeF N-terminal domain-like"/>
    <property type="match status" value="1"/>
</dbReference>
<comment type="function">
    <text evidence="17">Catalyzes the dehydration of the S-form of NAD(P)HX at the expense of ADP, which is converted to AMP. Together with NAD(P)HX epimerase, which catalyzes the epimerization of the S- and R-forms, the enzyme allows the repair of both epimers of NAD(P)HX, a damaged form of NAD(P)H that is a result of enzymatic or heat-dependent hydration.</text>
</comment>
<comment type="similarity">
    <text evidence="17">Belongs to the NnrD/CARKD family.</text>
</comment>
<comment type="caution">
    <text evidence="17">Lacks conserved residue(s) required for the propagation of feature annotation.</text>
</comment>
<comment type="similarity">
    <text evidence="18">Belongs to the NnrE/AIBP family.</text>
</comment>
<feature type="binding site" evidence="18">
    <location>
        <begin position="123"/>
        <end position="129"/>
    </location>
    <ligand>
        <name>(6S)-NADPHX</name>
        <dbReference type="ChEBI" id="CHEBI:64076"/>
    </ligand>
</feature>
<evidence type="ECO:0000256" key="12">
    <source>
        <dbReference type="ARBA" id="ARBA00023239"/>
    </source>
</evidence>
<proteinExistence type="inferred from homology"/>
<dbReference type="HAMAP" id="MF_01966">
    <property type="entry name" value="NADHX_epimerase"/>
    <property type="match status" value="1"/>
</dbReference>
<feature type="binding site" evidence="18">
    <location>
        <position position="119"/>
    </location>
    <ligand>
        <name>K(+)</name>
        <dbReference type="ChEBI" id="CHEBI:29103"/>
    </ligand>
</feature>
<dbReference type="CDD" id="cd01171">
    <property type="entry name" value="YXKO-related"/>
    <property type="match status" value="1"/>
</dbReference>
<dbReference type="SUPFAM" id="SSF53613">
    <property type="entry name" value="Ribokinase-like"/>
    <property type="match status" value="1"/>
</dbReference>
<keyword evidence="11 18" id="KW-0413">Isomerase</keyword>
<dbReference type="NCBIfam" id="TIGR00196">
    <property type="entry name" value="yjeF_cterm"/>
    <property type="match status" value="1"/>
</dbReference>
<dbReference type="GO" id="GO:0046496">
    <property type="term" value="P:nicotinamide nucleotide metabolic process"/>
    <property type="evidence" value="ECO:0007669"/>
    <property type="project" value="UniProtKB-UniRule"/>
</dbReference>
<keyword evidence="9 18" id="KW-0630">Potassium</keyword>
<evidence type="ECO:0000256" key="3">
    <source>
        <dbReference type="ARBA" id="ARBA00006001"/>
    </source>
</evidence>
<dbReference type="PIRSF" id="PIRSF017184">
    <property type="entry name" value="Nnr"/>
    <property type="match status" value="1"/>
</dbReference>
<comment type="subunit">
    <text evidence="17">Homotetramer.</text>
</comment>
<dbReference type="PANTHER" id="PTHR12592:SF0">
    <property type="entry name" value="ATP-DEPENDENT (S)-NAD(P)H-HYDRATE DEHYDRATASE"/>
    <property type="match status" value="1"/>
</dbReference>
<dbReference type="InterPro" id="IPR030677">
    <property type="entry name" value="Nnr"/>
</dbReference>
<feature type="binding site" evidence="17">
    <location>
        <position position="464"/>
    </location>
    <ligand>
        <name>AMP</name>
        <dbReference type="ChEBI" id="CHEBI:456215"/>
    </ligand>
</feature>
<feature type="binding site" evidence="18">
    <location>
        <begin position="57"/>
        <end position="61"/>
    </location>
    <ligand>
        <name>(6S)-NADPHX</name>
        <dbReference type="ChEBI" id="CHEBI:64076"/>
    </ligand>
</feature>
<dbReference type="InterPro" id="IPR017953">
    <property type="entry name" value="Carbohydrate_kinase_pred_CS"/>
</dbReference>
<dbReference type="GO" id="GO:0052855">
    <property type="term" value="F:ADP-dependent NAD(P)H-hydrate dehydratase activity"/>
    <property type="evidence" value="ECO:0007669"/>
    <property type="project" value="UniProtKB-UniRule"/>
</dbReference>
<dbReference type="PROSITE" id="PS51385">
    <property type="entry name" value="YJEF_N"/>
    <property type="match status" value="1"/>
</dbReference>
<dbReference type="PROSITE" id="PS01049">
    <property type="entry name" value="YJEF_C_1"/>
    <property type="match status" value="1"/>
</dbReference>
<comment type="function">
    <text evidence="18">Catalyzes the epimerization of the S- and R-forms of NAD(P)HX, a damaged form of NAD(P)H that is a result of enzymatic or heat-dependent hydration. This is a prerequisite for the S-specific NAD(P)H-hydrate dehydratase to allow the repair of both epimers of NAD(P)HX.</text>
</comment>
<keyword evidence="6 17" id="KW-0547">Nucleotide-binding</keyword>
<dbReference type="PANTHER" id="PTHR12592">
    <property type="entry name" value="ATP-DEPENDENT (S)-NAD(P)H-HYDRATE DEHYDRATASE FAMILY MEMBER"/>
    <property type="match status" value="1"/>
</dbReference>
<dbReference type="EMBL" id="DSIY01000039">
    <property type="protein sequence ID" value="HEG90158.1"/>
    <property type="molecule type" value="Genomic_DNA"/>
</dbReference>
<dbReference type="GO" id="GO:0005524">
    <property type="term" value="F:ATP binding"/>
    <property type="evidence" value="ECO:0007669"/>
    <property type="project" value="UniProtKB-UniRule"/>
</dbReference>
<comment type="function">
    <text evidence="14 19">Bifunctional enzyme that catalyzes the epimerization of the S- and R-forms of NAD(P)HX and the dehydration of the S-form of NAD(P)HX at the expense of ADP, which is converted to AMP. This allows the repair of both epimers of NAD(P)HX, a damaged form of NAD(P)H that is a result of enzymatic or heat-dependent hydration.</text>
</comment>
<gene>
    <name evidence="18" type="primary">nnrE</name>
    <name evidence="17" type="synonym">nnrD</name>
    <name evidence="22" type="ORF">ENP34_01740</name>
</gene>
<comment type="similarity">
    <text evidence="3 19">In the N-terminal section; belongs to the NnrE/AIBP family.</text>
</comment>
<dbReference type="GO" id="GO:0046872">
    <property type="term" value="F:metal ion binding"/>
    <property type="evidence" value="ECO:0007669"/>
    <property type="project" value="UniProtKB-UniRule"/>
</dbReference>
<keyword evidence="7 17" id="KW-0067">ATP-binding</keyword>
<evidence type="ECO:0000256" key="10">
    <source>
        <dbReference type="ARBA" id="ARBA00023027"/>
    </source>
</evidence>
<feature type="binding site" evidence="17">
    <location>
        <position position="326"/>
    </location>
    <ligand>
        <name>(6S)-NADPHX</name>
        <dbReference type="ChEBI" id="CHEBI:64076"/>
    </ligand>
</feature>
<dbReference type="Gene3D" id="3.40.1190.20">
    <property type="match status" value="1"/>
</dbReference>
<evidence type="ECO:0000256" key="5">
    <source>
        <dbReference type="ARBA" id="ARBA00022723"/>
    </source>
</evidence>
<evidence type="ECO:0000256" key="14">
    <source>
        <dbReference type="ARBA" id="ARBA00025153"/>
    </source>
</evidence>
<evidence type="ECO:0000256" key="8">
    <source>
        <dbReference type="ARBA" id="ARBA00022857"/>
    </source>
</evidence>
<keyword evidence="13" id="KW-0511">Multifunctional enzyme</keyword>
<comment type="catalytic activity">
    <reaction evidence="1 18 19">
        <text>(6R)-NADHX = (6S)-NADHX</text>
        <dbReference type="Rhea" id="RHEA:32215"/>
        <dbReference type="ChEBI" id="CHEBI:64074"/>
        <dbReference type="ChEBI" id="CHEBI:64075"/>
        <dbReference type="EC" id="5.1.99.6"/>
    </reaction>
</comment>
<reference evidence="22" key="1">
    <citation type="journal article" date="2020" name="mSystems">
        <title>Genome- and Community-Level Interaction Insights into Carbon Utilization and Element Cycling Functions of Hydrothermarchaeota in Hydrothermal Sediment.</title>
        <authorList>
            <person name="Zhou Z."/>
            <person name="Liu Y."/>
            <person name="Xu W."/>
            <person name="Pan J."/>
            <person name="Luo Z.H."/>
            <person name="Li M."/>
        </authorList>
    </citation>
    <scope>NUCLEOTIDE SEQUENCE [LARGE SCALE GENOMIC DNA]</scope>
    <source>
        <strain evidence="22">SpSt-210</strain>
    </source>
</reference>
<evidence type="ECO:0000256" key="6">
    <source>
        <dbReference type="ARBA" id="ARBA00022741"/>
    </source>
</evidence>
<evidence type="ECO:0000256" key="19">
    <source>
        <dbReference type="PIRNR" id="PIRNR017184"/>
    </source>
</evidence>
<dbReference type="AlphaFoldDB" id="A0A831WXP3"/>
<comment type="catalytic activity">
    <reaction evidence="15 17 19">
        <text>(6S)-NADHX + ADP = AMP + phosphate + NADH + H(+)</text>
        <dbReference type="Rhea" id="RHEA:32223"/>
        <dbReference type="ChEBI" id="CHEBI:15378"/>
        <dbReference type="ChEBI" id="CHEBI:43474"/>
        <dbReference type="ChEBI" id="CHEBI:57945"/>
        <dbReference type="ChEBI" id="CHEBI:64074"/>
        <dbReference type="ChEBI" id="CHEBI:456215"/>
        <dbReference type="ChEBI" id="CHEBI:456216"/>
        <dbReference type="EC" id="4.2.1.136"/>
    </reaction>
</comment>
<evidence type="ECO:0000256" key="13">
    <source>
        <dbReference type="ARBA" id="ARBA00023268"/>
    </source>
</evidence>
<evidence type="ECO:0000256" key="16">
    <source>
        <dbReference type="ARBA" id="ARBA00049209"/>
    </source>
</evidence>
<evidence type="ECO:0000259" key="21">
    <source>
        <dbReference type="PROSITE" id="PS51385"/>
    </source>
</evidence>